<dbReference type="PANTHER" id="PTHR43021">
    <property type="entry name" value="NA(+)/H(+) ANTIPORTER-RELATED"/>
    <property type="match status" value="1"/>
</dbReference>
<feature type="transmembrane region" description="Helical" evidence="7">
    <location>
        <begin position="192"/>
        <end position="216"/>
    </location>
</feature>
<evidence type="ECO:0000256" key="7">
    <source>
        <dbReference type="SAM" id="Phobius"/>
    </source>
</evidence>
<sequence length="397" mass="41879">MQSGILHVSEHIPLILIFGAMLLTGWFAHVAGEKTGIPRVTLLLIIGVLAGPDILDLVPDQVSSWFDQVTHLALAMVGFLLGERFMGRELKRSGRKVLIISVGEVLAAAGIVFLATQLIGLDPVMGLLLAAMAPASAPAATLDVIEEKGARGPLSRTVLGVVAIDDAWGVILFSLLLVVAQALSTDAAPLGWMVSALWEVLGGIALGVILGIPMAWMTGRLRDGEPTLLEASGFVLLCGGLALWLNLSYMLACMALGATVANRAKHYKRPFSDIEGAKEPFLVMFFLLAGFKMDVDMLPSLGVIGLVYIASRTIGLVGGGALASSVAGAEEVVRRNVGWCLLSQAGVALGLALLVEERFPEIGSKILPLVIGSTIIFELLGPVVVRWRLKKAGEIPT</sequence>
<feature type="transmembrane region" description="Helical" evidence="7">
    <location>
        <begin position="336"/>
        <end position="354"/>
    </location>
</feature>
<evidence type="ECO:0000256" key="2">
    <source>
        <dbReference type="ARBA" id="ARBA00022449"/>
    </source>
</evidence>
<feature type="transmembrane region" description="Helical" evidence="7">
    <location>
        <begin position="40"/>
        <end position="59"/>
    </location>
</feature>
<feature type="transmembrane region" description="Helical" evidence="7">
    <location>
        <begin position="228"/>
        <end position="247"/>
    </location>
</feature>
<keyword evidence="3 7" id="KW-0812">Transmembrane</keyword>
<dbReference type="PANTHER" id="PTHR43021:SF2">
    <property type="entry name" value="CATION_H+ EXCHANGER DOMAIN-CONTAINING PROTEIN"/>
    <property type="match status" value="1"/>
</dbReference>
<evidence type="ECO:0000256" key="6">
    <source>
        <dbReference type="ARBA" id="ARBA00023136"/>
    </source>
</evidence>
<evidence type="ECO:0000256" key="3">
    <source>
        <dbReference type="ARBA" id="ARBA00022692"/>
    </source>
</evidence>
<evidence type="ECO:0000313" key="9">
    <source>
        <dbReference type="EMBL" id="SFR43657.1"/>
    </source>
</evidence>
<dbReference type="OrthoDB" id="9778229at2"/>
<keyword evidence="2" id="KW-0813">Transport</keyword>
<dbReference type="STRING" id="650891.SAMN05216203_0299"/>
<keyword evidence="6 7" id="KW-0472">Membrane</keyword>
<dbReference type="GO" id="GO:0015297">
    <property type="term" value="F:antiporter activity"/>
    <property type="evidence" value="ECO:0007669"/>
    <property type="project" value="UniProtKB-KW"/>
</dbReference>
<feature type="domain" description="Cation/H+ exchanger transmembrane" evidence="8">
    <location>
        <begin position="22"/>
        <end position="390"/>
    </location>
</feature>
<proteinExistence type="predicted"/>
<reference evidence="9 10" key="1">
    <citation type="submission" date="2016-10" db="EMBL/GenBank/DDBJ databases">
        <authorList>
            <person name="de Groot N.N."/>
        </authorList>
    </citation>
    <scope>NUCLEOTIDE SEQUENCE [LARGE SCALE GENOMIC DNA]</scope>
    <source>
        <strain evidence="9 10">CGMCC 1.9167</strain>
    </source>
</reference>
<feature type="transmembrane region" description="Helical" evidence="7">
    <location>
        <begin position="301"/>
        <end position="324"/>
    </location>
</feature>
<feature type="transmembrane region" description="Helical" evidence="7">
    <location>
        <begin position="125"/>
        <end position="145"/>
    </location>
</feature>
<keyword evidence="2" id="KW-0050">Antiport</keyword>
<dbReference type="EMBL" id="FOYW01000001">
    <property type="protein sequence ID" value="SFR43657.1"/>
    <property type="molecule type" value="Genomic_DNA"/>
</dbReference>
<dbReference type="GO" id="GO:0016020">
    <property type="term" value="C:membrane"/>
    <property type="evidence" value="ECO:0007669"/>
    <property type="project" value="UniProtKB-SubCell"/>
</dbReference>
<protein>
    <submittedName>
        <fullName evidence="9">Transporter, CPA2 family</fullName>
    </submittedName>
</protein>
<dbReference type="InterPro" id="IPR006153">
    <property type="entry name" value="Cation/H_exchanger_TM"/>
</dbReference>
<keyword evidence="4 7" id="KW-1133">Transmembrane helix</keyword>
<organism evidence="9 10">
    <name type="scientific">Marinobacter daqiaonensis</name>
    <dbReference type="NCBI Taxonomy" id="650891"/>
    <lineage>
        <taxon>Bacteria</taxon>
        <taxon>Pseudomonadati</taxon>
        <taxon>Pseudomonadota</taxon>
        <taxon>Gammaproteobacteria</taxon>
        <taxon>Pseudomonadales</taxon>
        <taxon>Marinobacteraceae</taxon>
        <taxon>Marinobacter</taxon>
    </lineage>
</organism>
<feature type="transmembrane region" description="Helical" evidence="7">
    <location>
        <begin position="97"/>
        <end position="119"/>
    </location>
</feature>
<keyword evidence="10" id="KW-1185">Reference proteome</keyword>
<evidence type="ECO:0000256" key="4">
    <source>
        <dbReference type="ARBA" id="ARBA00022989"/>
    </source>
</evidence>
<comment type="subcellular location">
    <subcellularLocation>
        <location evidence="1">Membrane</location>
        <topology evidence="1">Multi-pass membrane protein</topology>
    </subcellularLocation>
</comment>
<feature type="transmembrane region" description="Helical" evidence="7">
    <location>
        <begin position="65"/>
        <end position="85"/>
    </location>
</feature>
<evidence type="ECO:0000256" key="1">
    <source>
        <dbReference type="ARBA" id="ARBA00004141"/>
    </source>
</evidence>
<dbReference type="AlphaFoldDB" id="A0A1I6GNM6"/>
<evidence type="ECO:0000313" key="10">
    <source>
        <dbReference type="Proteomes" id="UP000198644"/>
    </source>
</evidence>
<dbReference type="GO" id="GO:1902600">
    <property type="term" value="P:proton transmembrane transport"/>
    <property type="evidence" value="ECO:0007669"/>
    <property type="project" value="InterPro"/>
</dbReference>
<evidence type="ECO:0000259" key="8">
    <source>
        <dbReference type="Pfam" id="PF00999"/>
    </source>
</evidence>
<dbReference type="Gene3D" id="1.20.1530.20">
    <property type="match status" value="1"/>
</dbReference>
<name>A0A1I6GNM6_9GAMM</name>
<keyword evidence="5" id="KW-0406">Ion transport</keyword>
<gene>
    <name evidence="9" type="ORF">SAMN05216203_0299</name>
</gene>
<dbReference type="Pfam" id="PF00999">
    <property type="entry name" value="Na_H_Exchanger"/>
    <property type="match status" value="1"/>
</dbReference>
<dbReference type="InterPro" id="IPR038770">
    <property type="entry name" value="Na+/solute_symporter_sf"/>
</dbReference>
<feature type="transmembrane region" description="Helical" evidence="7">
    <location>
        <begin position="12"/>
        <end position="28"/>
    </location>
</feature>
<dbReference type="Proteomes" id="UP000198644">
    <property type="component" value="Unassembled WGS sequence"/>
</dbReference>
<feature type="transmembrane region" description="Helical" evidence="7">
    <location>
        <begin position="157"/>
        <end position="180"/>
    </location>
</feature>
<feature type="transmembrane region" description="Helical" evidence="7">
    <location>
        <begin position="366"/>
        <end position="385"/>
    </location>
</feature>
<evidence type="ECO:0000256" key="5">
    <source>
        <dbReference type="ARBA" id="ARBA00023065"/>
    </source>
</evidence>
<accession>A0A1I6GNM6</accession>